<sequence length="193" mass="21079">MRLRLVDGEQVVVRTRAHRRTLLPALLTLLVTVALMSFLLGYVSRGSQPEVIRHYSHVLSTLVVGAGALTLVFGTLRPVLAWANRVTWLTDLRVVRKNLLGAPQPVIVPLGLLAEAQLKQTRLQAMSGAGDLVLHHGAYGQQQRTVLADMPDAEHLHTVLAEELGAYRRAAAAQHARRAREAAVTTDRGSLNV</sequence>
<name>A0ABP6RCK6_9MICC</name>
<evidence type="ECO:0000313" key="2">
    <source>
        <dbReference type="EMBL" id="GAA3284161.1"/>
    </source>
</evidence>
<organism evidence="2 3">
    <name type="scientific">Nesterenkonia halobia</name>
    <dbReference type="NCBI Taxonomy" id="37922"/>
    <lineage>
        <taxon>Bacteria</taxon>
        <taxon>Bacillati</taxon>
        <taxon>Actinomycetota</taxon>
        <taxon>Actinomycetes</taxon>
        <taxon>Micrococcales</taxon>
        <taxon>Micrococcaceae</taxon>
        <taxon>Nesterenkonia</taxon>
    </lineage>
</organism>
<proteinExistence type="predicted"/>
<protein>
    <recommendedName>
        <fullName evidence="4">DUF304 domain-containing protein</fullName>
    </recommendedName>
</protein>
<dbReference type="Proteomes" id="UP001501736">
    <property type="component" value="Unassembled WGS sequence"/>
</dbReference>
<feature type="transmembrane region" description="Helical" evidence="1">
    <location>
        <begin position="55"/>
        <end position="76"/>
    </location>
</feature>
<reference evidence="3" key="1">
    <citation type="journal article" date="2019" name="Int. J. Syst. Evol. Microbiol.">
        <title>The Global Catalogue of Microorganisms (GCM) 10K type strain sequencing project: providing services to taxonomists for standard genome sequencing and annotation.</title>
        <authorList>
            <consortium name="The Broad Institute Genomics Platform"/>
            <consortium name="The Broad Institute Genome Sequencing Center for Infectious Disease"/>
            <person name="Wu L."/>
            <person name="Ma J."/>
        </authorList>
    </citation>
    <scope>NUCLEOTIDE SEQUENCE [LARGE SCALE GENOMIC DNA]</scope>
    <source>
        <strain evidence="3">JCM 11483</strain>
    </source>
</reference>
<comment type="caution">
    <text evidence="2">The sequence shown here is derived from an EMBL/GenBank/DDBJ whole genome shotgun (WGS) entry which is preliminary data.</text>
</comment>
<keyword evidence="1" id="KW-1133">Transmembrane helix</keyword>
<keyword evidence="1" id="KW-0472">Membrane</keyword>
<evidence type="ECO:0008006" key="4">
    <source>
        <dbReference type="Google" id="ProtNLM"/>
    </source>
</evidence>
<gene>
    <name evidence="2" type="ORF">GCM10020260_14160</name>
</gene>
<accession>A0ABP6RCK6</accession>
<dbReference type="EMBL" id="BAAAYG010000005">
    <property type="protein sequence ID" value="GAA3284161.1"/>
    <property type="molecule type" value="Genomic_DNA"/>
</dbReference>
<evidence type="ECO:0000256" key="1">
    <source>
        <dbReference type="SAM" id="Phobius"/>
    </source>
</evidence>
<dbReference type="RefSeq" id="WP_344719689.1">
    <property type="nucleotide sequence ID" value="NZ_BAAAYG010000005.1"/>
</dbReference>
<evidence type="ECO:0000313" key="3">
    <source>
        <dbReference type="Proteomes" id="UP001501736"/>
    </source>
</evidence>
<feature type="transmembrane region" description="Helical" evidence="1">
    <location>
        <begin position="21"/>
        <end position="43"/>
    </location>
</feature>
<keyword evidence="1" id="KW-0812">Transmembrane</keyword>
<keyword evidence="3" id="KW-1185">Reference proteome</keyword>